<dbReference type="Proteomes" id="UP001054837">
    <property type="component" value="Unassembled WGS sequence"/>
</dbReference>
<gene>
    <name evidence="1" type="ORF">CDAR_312591</name>
</gene>
<organism evidence="1 2">
    <name type="scientific">Caerostris darwini</name>
    <dbReference type="NCBI Taxonomy" id="1538125"/>
    <lineage>
        <taxon>Eukaryota</taxon>
        <taxon>Metazoa</taxon>
        <taxon>Ecdysozoa</taxon>
        <taxon>Arthropoda</taxon>
        <taxon>Chelicerata</taxon>
        <taxon>Arachnida</taxon>
        <taxon>Araneae</taxon>
        <taxon>Araneomorphae</taxon>
        <taxon>Entelegynae</taxon>
        <taxon>Araneoidea</taxon>
        <taxon>Araneidae</taxon>
        <taxon>Caerostris</taxon>
    </lineage>
</organism>
<evidence type="ECO:0000313" key="2">
    <source>
        <dbReference type="Proteomes" id="UP001054837"/>
    </source>
</evidence>
<comment type="caution">
    <text evidence="1">The sequence shown here is derived from an EMBL/GenBank/DDBJ whole genome shotgun (WGS) entry which is preliminary data.</text>
</comment>
<proteinExistence type="predicted"/>
<name>A0AAV4MCF7_9ARAC</name>
<dbReference type="AlphaFoldDB" id="A0AAV4MCF7"/>
<protein>
    <submittedName>
        <fullName evidence="1">Uncharacterized protein</fullName>
    </submittedName>
</protein>
<dbReference type="EMBL" id="BPLQ01000337">
    <property type="protein sequence ID" value="GIX70123.1"/>
    <property type="molecule type" value="Genomic_DNA"/>
</dbReference>
<accession>A0AAV4MCF7</accession>
<evidence type="ECO:0000313" key="1">
    <source>
        <dbReference type="EMBL" id="GIX70123.1"/>
    </source>
</evidence>
<reference evidence="1 2" key="1">
    <citation type="submission" date="2021-06" db="EMBL/GenBank/DDBJ databases">
        <title>Caerostris darwini draft genome.</title>
        <authorList>
            <person name="Kono N."/>
            <person name="Arakawa K."/>
        </authorList>
    </citation>
    <scope>NUCLEOTIDE SEQUENCE [LARGE SCALE GENOMIC DNA]</scope>
</reference>
<sequence>MQTIWKRSQKYFVHGKALRLNGATFSKRIPSTPFTLMDQEWKTEQEDTGETQLVEGLRKQFIDTEVSLEEDFTVKHHYQTKRGVNWIVEINPQIFERVIKTKKLSLGWERIGFKEYVRPSQCYKCGKFGHTRPAPKKRKLIRTVANQNTVGRTAQMRHSASIVKPTIVRIKLSWTPNTVYQQKMPDVREREEDNHLPH</sequence>
<keyword evidence="2" id="KW-1185">Reference proteome</keyword>